<evidence type="ECO:0008006" key="3">
    <source>
        <dbReference type="Google" id="ProtNLM"/>
    </source>
</evidence>
<proteinExistence type="predicted"/>
<dbReference type="Gene3D" id="2.30.110.10">
    <property type="entry name" value="Electron Transport, Fmn-binding Protein, Chain A"/>
    <property type="match status" value="1"/>
</dbReference>
<accession>A0A438LZV5</accession>
<sequence length="134" mass="14499">MKELAEQSEIVMWVRRAGGPWTGRPIWVVVTGGEAYVRAAFGARSAWYRVVRGGAQAAIQVGGEVFPARLEAVGDPELIDRVSGCYRAKYALSWPGPVESIVAPEIAVTTMRLRVETSSQAETASQVEIPELPA</sequence>
<name>A0A438LZV5_9ACTN</name>
<dbReference type="AlphaFoldDB" id="A0A438LZV5"/>
<organism evidence="1 2">
    <name type="scientific">Nonomuraea polychroma</name>
    <dbReference type="NCBI Taxonomy" id="46176"/>
    <lineage>
        <taxon>Bacteria</taxon>
        <taxon>Bacillati</taxon>
        <taxon>Actinomycetota</taxon>
        <taxon>Actinomycetes</taxon>
        <taxon>Streptosporangiales</taxon>
        <taxon>Streptosporangiaceae</taxon>
        <taxon>Nonomuraea</taxon>
    </lineage>
</organism>
<dbReference type="InterPro" id="IPR012349">
    <property type="entry name" value="Split_barrel_FMN-bd"/>
</dbReference>
<comment type="caution">
    <text evidence="1">The sequence shown here is derived from an EMBL/GenBank/DDBJ whole genome shotgun (WGS) entry which is preliminary data.</text>
</comment>
<dbReference type="Pfam" id="PF10012">
    <property type="entry name" value="DUF2255"/>
    <property type="match status" value="1"/>
</dbReference>
<evidence type="ECO:0000313" key="2">
    <source>
        <dbReference type="Proteomes" id="UP000284824"/>
    </source>
</evidence>
<gene>
    <name evidence="1" type="ORF">EDD27_1141</name>
</gene>
<evidence type="ECO:0000313" key="1">
    <source>
        <dbReference type="EMBL" id="RVX38813.1"/>
    </source>
</evidence>
<reference evidence="1 2" key="1">
    <citation type="submission" date="2019-01" db="EMBL/GenBank/DDBJ databases">
        <title>Sequencing the genomes of 1000 actinobacteria strains.</title>
        <authorList>
            <person name="Klenk H.-P."/>
        </authorList>
    </citation>
    <scope>NUCLEOTIDE SEQUENCE [LARGE SCALE GENOMIC DNA]</scope>
    <source>
        <strain evidence="1 2">DSM 43925</strain>
    </source>
</reference>
<keyword evidence="2" id="KW-1185">Reference proteome</keyword>
<dbReference type="EMBL" id="SAUN01000001">
    <property type="protein sequence ID" value="RVX38813.1"/>
    <property type="molecule type" value="Genomic_DNA"/>
</dbReference>
<protein>
    <recommendedName>
        <fullName evidence="3">DUF2255 family protein</fullName>
    </recommendedName>
</protein>
<dbReference type="RefSeq" id="WP_164903492.1">
    <property type="nucleotide sequence ID" value="NZ_SAUN01000001.1"/>
</dbReference>
<dbReference type="Proteomes" id="UP000284824">
    <property type="component" value="Unassembled WGS sequence"/>
</dbReference>
<dbReference type="InterPro" id="IPR016888">
    <property type="entry name" value="UCP028498"/>
</dbReference>